<evidence type="ECO:0000313" key="2">
    <source>
        <dbReference type="EMBL" id="JAH15104.1"/>
    </source>
</evidence>
<accession>A0A0E9QE86</accession>
<evidence type="ECO:0000256" key="1">
    <source>
        <dbReference type="SAM" id="MobiDB-lite"/>
    </source>
</evidence>
<sequence>MSSVTHPPVNEEERVLPAGTVMSSMTSTCQ</sequence>
<feature type="compositionally biased region" description="Polar residues" evidence="1">
    <location>
        <begin position="21"/>
        <end position="30"/>
    </location>
</feature>
<dbReference type="AlphaFoldDB" id="A0A0E9QE86"/>
<feature type="region of interest" description="Disordered" evidence="1">
    <location>
        <begin position="1"/>
        <end position="30"/>
    </location>
</feature>
<protein>
    <submittedName>
        <fullName evidence="2">Uncharacterized protein</fullName>
    </submittedName>
</protein>
<name>A0A0E9QE86_ANGAN</name>
<organism evidence="2">
    <name type="scientific">Anguilla anguilla</name>
    <name type="common">European freshwater eel</name>
    <name type="synonym">Muraena anguilla</name>
    <dbReference type="NCBI Taxonomy" id="7936"/>
    <lineage>
        <taxon>Eukaryota</taxon>
        <taxon>Metazoa</taxon>
        <taxon>Chordata</taxon>
        <taxon>Craniata</taxon>
        <taxon>Vertebrata</taxon>
        <taxon>Euteleostomi</taxon>
        <taxon>Actinopterygii</taxon>
        <taxon>Neopterygii</taxon>
        <taxon>Teleostei</taxon>
        <taxon>Anguilliformes</taxon>
        <taxon>Anguillidae</taxon>
        <taxon>Anguilla</taxon>
    </lineage>
</organism>
<dbReference type="EMBL" id="GBXM01093473">
    <property type="protein sequence ID" value="JAH15104.1"/>
    <property type="molecule type" value="Transcribed_RNA"/>
</dbReference>
<proteinExistence type="predicted"/>
<reference evidence="2" key="2">
    <citation type="journal article" date="2015" name="Fish Shellfish Immunol.">
        <title>Early steps in the European eel (Anguilla anguilla)-Vibrio vulnificus interaction in the gills: Role of the RtxA13 toxin.</title>
        <authorList>
            <person name="Callol A."/>
            <person name="Pajuelo D."/>
            <person name="Ebbesson L."/>
            <person name="Teles M."/>
            <person name="MacKenzie S."/>
            <person name="Amaro C."/>
        </authorList>
    </citation>
    <scope>NUCLEOTIDE SEQUENCE</scope>
</reference>
<reference evidence="2" key="1">
    <citation type="submission" date="2014-11" db="EMBL/GenBank/DDBJ databases">
        <authorList>
            <person name="Amaro Gonzalez C."/>
        </authorList>
    </citation>
    <scope>NUCLEOTIDE SEQUENCE</scope>
</reference>